<accession>A0ABS9K774</accession>
<dbReference type="Pfam" id="PF02239">
    <property type="entry name" value="Cytochrom_D1"/>
    <property type="match status" value="1"/>
</dbReference>
<dbReference type="InterPro" id="IPR011048">
    <property type="entry name" value="Haem_d1_sf"/>
</dbReference>
<evidence type="ECO:0000313" key="7">
    <source>
        <dbReference type="EMBL" id="MCG2578934.1"/>
    </source>
</evidence>
<reference evidence="7" key="1">
    <citation type="submission" date="2022-01" db="EMBL/GenBank/DDBJ databases">
        <authorList>
            <person name="Jo J.-H."/>
            <person name="Im W.-T."/>
        </authorList>
    </citation>
    <scope>NUCLEOTIDE SEQUENCE</scope>
    <source>
        <strain evidence="7">XY25</strain>
    </source>
</reference>
<dbReference type="InterPro" id="IPR003143">
    <property type="entry name" value="Cyt_cd1_C_sf"/>
</dbReference>
<keyword evidence="1 4" id="KW-0349">Heme</keyword>
<evidence type="ECO:0000256" key="2">
    <source>
        <dbReference type="ARBA" id="ARBA00022723"/>
    </source>
</evidence>
<sequence length="561" mass="61651">MKRSVVGMIALTAMAAAMGSAFAQEAAKAAPSMTAAEKEQAKKIYFERCAGCHGVLRKGATGKNLEPHWTKKDKDGNVTEGGTLKLGQQRLEKIIGYGTDGGMVNFDDILTKEELTLMAKYIQNTPDVPPEYSFKDTMDSWKIIVPVDQRPKQQMNKINLKNVFSVTLRDTGEVALIDGDTKEIVSIVKTGYAVHISRLSASGRYVYVIGRDGRLSLIDLWMEKPAVVAEVKIGFDARSVDTSKFKGFEDKYAVAGSYWPPQYVIMDGDTLKPLKVVSTRGMTVDGEYHPEPRVASIVASFTKPEWVINIKETGQILLVDYSDIKNLKTTTIGSAKFLHDGGWDASKRYFLVAANASNKIAAVDTKTGKLAALVDVAKIPHPGRGANFVHPKFGPVWATGHLGADVVTLISTPSDDKKNAKFKEYNWKVVQEVKHVPGNLFVKTHPKSKNLWADSPQNPDKDLAESVSVWDMSDLSKPKAILNVAKDSGLPATKATKRAVHPEYSADGKEVWISLWGGKTDQSAIVVYDDATLKLKKVITDPKMITPTGKFNVYNTQHDIY</sequence>
<dbReference type="PANTHER" id="PTHR47197:SF3">
    <property type="entry name" value="DIHYDRO-HEME D1 DEHYDROGENASE"/>
    <property type="match status" value="1"/>
</dbReference>
<evidence type="ECO:0000256" key="4">
    <source>
        <dbReference type="PROSITE-ProRule" id="PRU00433"/>
    </source>
</evidence>
<dbReference type="SUPFAM" id="SSF46626">
    <property type="entry name" value="Cytochrome c"/>
    <property type="match status" value="1"/>
</dbReference>
<gene>
    <name evidence="7" type="ORF">LZ012_18225</name>
</gene>
<evidence type="ECO:0000256" key="1">
    <source>
        <dbReference type="ARBA" id="ARBA00022617"/>
    </source>
</evidence>
<name>A0ABS9K774_9RHOO</name>
<evidence type="ECO:0000313" key="8">
    <source>
        <dbReference type="Proteomes" id="UP001165384"/>
    </source>
</evidence>
<dbReference type="CDD" id="cd20779">
    <property type="entry name" value="8prop_hemeD1_NirS"/>
    <property type="match status" value="1"/>
</dbReference>
<dbReference type="RefSeq" id="WP_275712350.1">
    <property type="nucleotide sequence ID" value="NZ_JAKLTN010000006.1"/>
</dbReference>
<protein>
    <submittedName>
        <fullName evidence="7">Nitrite reductase</fullName>
    </submittedName>
</protein>
<keyword evidence="8" id="KW-1185">Reference proteome</keyword>
<keyword evidence="5" id="KW-0732">Signal</keyword>
<comment type="caution">
    <text evidence="7">The sequence shown here is derived from an EMBL/GenBank/DDBJ whole genome shotgun (WGS) entry which is preliminary data.</text>
</comment>
<dbReference type="InterPro" id="IPR009056">
    <property type="entry name" value="Cyt_c-like_dom"/>
</dbReference>
<feature type="domain" description="Cytochrome c" evidence="6">
    <location>
        <begin position="36"/>
        <end position="126"/>
    </location>
</feature>
<organism evidence="7 8">
    <name type="scientific">Dechloromonas hankyongensis</name>
    <dbReference type="NCBI Taxonomy" id="2908002"/>
    <lineage>
        <taxon>Bacteria</taxon>
        <taxon>Pseudomonadati</taxon>
        <taxon>Pseudomonadota</taxon>
        <taxon>Betaproteobacteria</taxon>
        <taxon>Rhodocyclales</taxon>
        <taxon>Azonexaceae</taxon>
        <taxon>Dechloromonas</taxon>
    </lineage>
</organism>
<dbReference type="EMBL" id="JAKLTN010000006">
    <property type="protein sequence ID" value="MCG2578934.1"/>
    <property type="molecule type" value="Genomic_DNA"/>
</dbReference>
<proteinExistence type="predicted"/>
<evidence type="ECO:0000256" key="5">
    <source>
        <dbReference type="SAM" id="SignalP"/>
    </source>
</evidence>
<feature type="signal peptide" evidence="5">
    <location>
        <begin position="1"/>
        <end position="23"/>
    </location>
</feature>
<dbReference type="Proteomes" id="UP001165384">
    <property type="component" value="Unassembled WGS sequence"/>
</dbReference>
<keyword evidence="3 4" id="KW-0408">Iron</keyword>
<dbReference type="PANTHER" id="PTHR47197">
    <property type="entry name" value="PROTEIN NIRF"/>
    <property type="match status" value="1"/>
</dbReference>
<dbReference type="PROSITE" id="PS51007">
    <property type="entry name" value="CYTC"/>
    <property type="match status" value="1"/>
</dbReference>
<keyword evidence="2 4" id="KW-0479">Metal-binding</keyword>
<dbReference type="SUPFAM" id="SSF51004">
    <property type="entry name" value="C-terminal (heme d1) domain of cytochrome cd1-nitrite reductase"/>
    <property type="match status" value="1"/>
</dbReference>
<dbReference type="Gene3D" id="1.10.760.10">
    <property type="entry name" value="Cytochrome c-like domain"/>
    <property type="match status" value="1"/>
</dbReference>
<evidence type="ECO:0000256" key="3">
    <source>
        <dbReference type="ARBA" id="ARBA00023004"/>
    </source>
</evidence>
<evidence type="ECO:0000259" key="6">
    <source>
        <dbReference type="PROSITE" id="PS51007"/>
    </source>
</evidence>
<feature type="chain" id="PRO_5046190794" evidence="5">
    <location>
        <begin position="24"/>
        <end position="561"/>
    </location>
</feature>
<dbReference type="InterPro" id="IPR051200">
    <property type="entry name" value="Host-pathogen_enzymatic-act"/>
</dbReference>
<dbReference type="Gene3D" id="2.140.10.20">
    <property type="entry name" value="C-terminal (heme d1) domain of cytochrome cd1-nitrite reductase"/>
    <property type="match status" value="1"/>
</dbReference>
<dbReference type="Pfam" id="PF13442">
    <property type="entry name" value="Cytochrome_CBB3"/>
    <property type="match status" value="1"/>
</dbReference>
<dbReference type="InterPro" id="IPR036909">
    <property type="entry name" value="Cyt_c-like_dom_sf"/>
</dbReference>